<dbReference type="RefSeq" id="WP_210579130.1">
    <property type="nucleotide sequence ID" value="NZ_LK995477.1"/>
</dbReference>
<keyword evidence="2" id="KW-0378">Hydrolase</keyword>
<dbReference type="PANTHER" id="PTHR43046">
    <property type="entry name" value="GDP-MANNOSE MANNOSYL HYDROLASE"/>
    <property type="match status" value="1"/>
</dbReference>
<dbReference type="InterPro" id="IPR020084">
    <property type="entry name" value="NUDIX_hydrolase_CS"/>
</dbReference>
<dbReference type="PANTHER" id="PTHR43046:SF16">
    <property type="entry name" value="ADP-RIBOSE PYROPHOSPHATASE YJHB-RELATED"/>
    <property type="match status" value="1"/>
</dbReference>
<evidence type="ECO:0000259" key="3">
    <source>
        <dbReference type="PROSITE" id="PS51462"/>
    </source>
</evidence>
<dbReference type="EMBL" id="LK995477">
    <property type="protein sequence ID" value="CED92728.1"/>
    <property type="molecule type" value="Genomic_DNA"/>
</dbReference>
<dbReference type="Gene3D" id="3.90.79.10">
    <property type="entry name" value="Nucleoside Triphosphate Pyrophosphohydrolase"/>
    <property type="match status" value="1"/>
</dbReference>
<evidence type="ECO:0000313" key="4">
    <source>
        <dbReference type="EMBL" id="CED92728.1"/>
    </source>
</evidence>
<sequence>MPALPRPAGPDDAAPFALVPAAYVLLLRPRKDASTAMATEALGAGHPVGVDRAPRSPAGWPHGAAATEVLLQLRRNTGFMDGHWAAGIAGHVEPGESVTAAAVREGAEELGLDVAPGDLMPLTAMHRSNAVGGPALEQRADFFFTLTRWRGTPNIQEPDKSGALRWFALDALPEPVPPHELKVLRLLAAALDGGRPVPAITTFGFAGRPGASQP</sequence>
<gene>
    <name evidence="4" type="ORF">AAM4_0708</name>
</gene>
<dbReference type="PROSITE" id="PS51462">
    <property type="entry name" value="NUDIX"/>
    <property type="match status" value="1"/>
</dbReference>
<evidence type="ECO:0000256" key="2">
    <source>
        <dbReference type="ARBA" id="ARBA00022801"/>
    </source>
</evidence>
<protein>
    <submittedName>
        <fullName evidence="4">NUDIX domain protein</fullName>
    </submittedName>
</protein>
<accession>A0A1L7RTE9</accession>
<proteinExistence type="predicted"/>
<feature type="domain" description="Nudix hydrolase" evidence="3">
    <location>
        <begin position="45"/>
        <end position="189"/>
    </location>
</feature>
<dbReference type="PROSITE" id="PS00893">
    <property type="entry name" value="NUDIX_BOX"/>
    <property type="match status" value="1"/>
</dbReference>
<dbReference type="AlphaFoldDB" id="A0A1L7RTE9"/>
<organism evidence="4">
    <name type="scientific">Actinomyces succiniciruminis</name>
    <dbReference type="NCBI Taxonomy" id="1522002"/>
    <lineage>
        <taxon>Bacteria</taxon>
        <taxon>Bacillati</taxon>
        <taxon>Actinomycetota</taxon>
        <taxon>Actinomycetes</taxon>
        <taxon>Actinomycetales</taxon>
        <taxon>Actinomycetaceae</taxon>
        <taxon>Actinomyces</taxon>
    </lineage>
</organism>
<dbReference type="SUPFAM" id="SSF55811">
    <property type="entry name" value="Nudix"/>
    <property type="match status" value="1"/>
</dbReference>
<name>A0A1L7RTE9_9ACTO</name>
<dbReference type="InterPro" id="IPR015797">
    <property type="entry name" value="NUDIX_hydrolase-like_dom_sf"/>
</dbReference>
<dbReference type="GO" id="GO:0016787">
    <property type="term" value="F:hydrolase activity"/>
    <property type="evidence" value="ECO:0007669"/>
    <property type="project" value="UniProtKB-KW"/>
</dbReference>
<reference evidence="4" key="1">
    <citation type="submission" date="2014-07" db="EMBL/GenBank/DDBJ databases">
        <authorList>
            <person name="Zhang J.E."/>
            <person name="Yang H."/>
            <person name="Guo J."/>
            <person name="Deng Z."/>
            <person name="Luo H."/>
            <person name="Luo M."/>
            <person name="Zhao B."/>
        </authorList>
    </citation>
    <scope>NUCLEOTIDE SEQUENCE</scope>
    <source>
        <strain evidence="4">AM4</strain>
    </source>
</reference>
<dbReference type="Pfam" id="PF00293">
    <property type="entry name" value="NUDIX"/>
    <property type="match status" value="1"/>
</dbReference>
<evidence type="ECO:0000256" key="1">
    <source>
        <dbReference type="ARBA" id="ARBA00001946"/>
    </source>
</evidence>
<dbReference type="CDD" id="cd04683">
    <property type="entry name" value="NUDIX_Hydrolase"/>
    <property type="match status" value="1"/>
</dbReference>
<comment type="cofactor">
    <cofactor evidence="1">
        <name>Mg(2+)</name>
        <dbReference type="ChEBI" id="CHEBI:18420"/>
    </cofactor>
</comment>
<dbReference type="InterPro" id="IPR000086">
    <property type="entry name" value="NUDIX_hydrolase_dom"/>
</dbReference>